<dbReference type="PROSITE" id="PS01074">
    <property type="entry name" value="TERPENE_SYNTHASES"/>
    <property type="match status" value="1"/>
</dbReference>
<dbReference type="InterPro" id="IPR018333">
    <property type="entry name" value="Squalene_cyclase"/>
</dbReference>
<dbReference type="InterPro" id="IPR032696">
    <property type="entry name" value="SQ_cyclase_C"/>
</dbReference>
<dbReference type="GO" id="GO:0005811">
    <property type="term" value="C:lipid droplet"/>
    <property type="evidence" value="ECO:0007669"/>
    <property type="project" value="InterPro"/>
</dbReference>
<dbReference type="SUPFAM" id="SSF48239">
    <property type="entry name" value="Terpenoid cyclases/Protein prenyltransferases"/>
    <property type="match status" value="1"/>
</dbReference>
<dbReference type="PANTHER" id="PTHR11764:SF49">
    <property type="entry name" value="ARABIDIOL SYNTHASE-RELATED"/>
    <property type="match status" value="1"/>
</dbReference>
<dbReference type="AlphaFoldDB" id="A0A087G1V0"/>
<dbReference type="InterPro" id="IPR002365">
    <property type="entry name" value="Terpene_synthase_CS"/>
</dbReference>
<keyword evidence="5" id="KW-1185">Reference proteome</keyword>
<evidence type="ECO:0000313" key="4">
    <source>
        <dbReference type="EMBL" id="KFK23852.1"/>
    </source>
</evidence>
<keyword evidence="2" id="KW-0677">Repeat</keyword>
<evidence type="ECO:0000313" key="5">
    <source>
        <dbReference type="Proteomes" id="UP000029120"/>
    </source>
</evidence>
<sequence length="336" mass="38067">MLACWVEDPEGDYFKKHLARVPGYVWIGEDGLKIQSFGSQAWDTALSLQVLLESDYKDDEIRSTLIKGYDFLVKSQLTENPPGDHMKMYRCITKGGWTFSDKDSGWTISDGTAESLECCLIFESMSSDLVGSDEKMNVERLFDAVNLLLHIQSGNGGLTVWEQESGKSWLEWLSPTEFAENTIVEHEHIECTGSGIVALARFKKQFPMHRTKEVGNFIRKGVKYIESLQTADGSWYGNWGVCFIYGTFFALRGLVASGKTYHNCETIRKAIERDPLPVHRGAKVLINSQMDNGDFPQEEIRGVATTSIMLNYPTYRNIFPLWALTHYTKALRRLSA</sequence>
<dbReference type="EMBL" id="KL974675">
    <property type="protein sequence ID" value="KFK23852.1"/>
    <property type="molecule type" value="Genomic_DNA"/>
</dbReference>
<gene>
    <name evidence="4" type="ORF">AALP_AAs58461U000300</name>
</gene>
<proteinExistence type="inferred from homology"/>
<evidence type="ECO:0000256" key="1">
    <source>
        <dbReference type="ARBA" id="ARBA00009755"/>
    </source>
</evidence>
<dbReference type="OMA" id="IVEHEHI"/>
<dbReference type="GO" id="GO:0042300">
    <property type="term" value="F:beta-amyrin synthase activity"/>
    <property type="evidence" value="ECO:0007669"/>
    <property type="project" value="TreeGrafter"/>
</dbReference>
<dbReference type="PANTHER" id="PTHR11764">
    <property type="entry name" value="TERPENE CYCLASE/MUTASE FAMILY MEMBER"/>
    <property type="match status" value="1"/>
</dbReference>
<accession>A0A087G1V0</accession>
<organism evidence="4 5">
    <name type="scientific">Arabis alpina</name>
    <name type="common">Alpine rock-cress</name>
    <dbReference type="NCBI Taxonomy" id="50452"/>
    <lineage>
        <taxon>Eukaryota</taxon>
        <taxon>Viridiplantae</taxon>
        <taxon>Streptophyta</taxon>
        <taxon>Embryophyta</taxon>
        <taxon>Tracheophyta</taxon>
        <taxon>Spermatophyta</taxon>
        <taxon>Magnoliopsida</taxon>
        <taxon>eudicotyledons</taxon>
        <taxon>Gunneridae</taxon>
        <taxon>Pentapetalae</taxon>
        <taxon>rosids</taxon>
        <taxon>malvids</taxon>
        <taxon>Brassicales</taxon>
        <taxon>Brassicaceae</taxon>
        <taxon>Arabideae</taxon>
        <taxon>Arabis</taxon>
    </lineage>
</organism>
<evidence type="ECO:0000259" key="3">
    <source>
        <dbReference type="Pfam" id="PF13243"/>
    </source>
</evidence>
<dbReference type="OrthoDB" id="21502at2759"/>
<dbReference type="eggNOG" id="KOG0497">
    <property type="taxonomic scope" value="Eukaryota"/>
</dbReference>
<dbReference type="Gene3D" id="1.50.10.20">
    <property type="match status" value="2"/>
</dbReference>
<evidence type="ECO:0000256" key="2">
    <source>
        <dbReference type="ARBA" id="ARBA00022737"/>
    </source>
</evidence>
<dbReference type="Pfam" id="PF13243">
    <property type="entry name" value="SQHop_cyclase_C"/>
    <property type="match status" value="1"/>
</dbReference>
<protein>
    <recommendedName>
        <fullName evidence="3">Squalene cyclase C-terminal domain-containing protein</fullName>
    </recommendedName>
</protein>
<comment type="similarity">
    <text evidence="1">Belongs to the terpene cyclase/mutase family.</text>
</comment>
<feature type="domain" description="Squalene cyclase C-terminal" evidence="3">
    <location>
        <begin position="39"/>
        <end position="272"/>
    </location>
</feature>
<dbReference type="GO" id="GO:0016104">
    <property type="term" value="P:triterpenoid biosynthetic process"/>
    <property type="evidence" value="ECO:0007669"/>
    <property type="project" value="InterPro"/>
</dbReference>
<dbReference type="InterPro" id="IPR008930">
    <property type="entry name" value="Terpenoid_cyclase/PrenylTrfase"/>
</dbReference>
<dbReference type="Proteomes" id="UP000029120">
    <property type="component" value="Unassembled WGS sequence"/>
</dbReference>
<name>A0A087G1V0_ARAAL</name>
<reference evidence="5" key="1">
    <citation type="journal article" date="2015" name="Nat. Plants">
        <title>Genome expansion of Arabis alpina linked with retrotransposition and reduced symmetric DNA methylation.</title>
        <authorList>
            <person name="Willing E.M."/>
            <person name="Rawat V."/>
            <person name="Mandakova T."/>
            <person name="Maumus F."/>
            <person name="James G.V."/>
            <person name="Nordstroem K.J."/>
            <person name="Becker C."/>
            <person name="Warthmann N."/>
            <person name="Chica C."/>
            <person name="Szarzynska B."/>
            <person name="Zytnicki M."/>
            <person name="Albani M.C."/>
            <person name="Kiefer C."/>
            <person name="Bergonzi S."/>
            <person name="Castaings L."/>
            <person name="Mateos J.L."/>
            <person name="Berns M.C."/>
            <person name="Bujdoso N."/>
            <person name="Piofczyk T."/>
            <person name="de Lorenzo L."/>
            <person name="Barrero-Sicilia C."/>
            <person name="Mateos I."/>
            <person name="Piednoel M."/>
            <person name="Hagmann J."/>
            <person name="Chen-Min-Tao R."/>
            <person name="Iglesias-Fernandez R."/>
            <person name="Schuster S.C."/>
            <person name="Alonso-Blanco C."/>
            <person name="Roudier F."/>
            <person name="Carbonero P."/>
            <person name="Paz-Ares J."/>
            <person name="Davis S.J."/>
            <person name="Pecinka A."/>
            <person name="Quesneville H."/>
            <person name="Colot V."/>
            <person name="Lysak M.A."/>
            <person name="Weigel D."/>
            <person name="Coupland G."/>
            <person name="Schneeberger K."/>
        </authorList>
    </citation>
    <scope>NUCLEOTIDE SEQUENCE [LARGE SCALE GENOMIC DNA]</scope>
    <source>
        <strain evidence="5">cv. Pajares</strain>
    </source>
</reference>
<dbReference type="Gramene" id="KFK23852">
    <property type="protein sequence ID" value="KFK23852"/>
    <property type="gene ID" value="AALP_AAs58461U000300"/>
</dbReference>